<comment type="caution">
    <text evidence="1">The sequence shown here is derived from an EMBL/GenBank/DDBJ whole genome shotgun (WGS) entry which is preliminary data.</text>
</comment>
<accession>A0A7W9EY56</accession>
<protein>
    <recommendedName>
        <fullName evidence="3">Lipoprotein</fullName>
    </recommendedName>
</protein>
<dbReference type="AlphaFoldDB" id="A0A7W9EY56"/>
<organism evidence="1 2">
    <name type="scientific">Yoonia ponticola</name>
    <dbReference type="NCBI Taxonomy" id="1524255"/>
    <lineage>
        <taxon>Bacteria</taxon>
        <taxon>Pseudomonadati</taxon>
        <taxon>Pseudomonadota</taxon>
        <taxon>Alphaproteobacteria</taxon>
        <taxon>Rhodobacterales</taxon>
        <taxon>Paracoccaceae</taxon>
        <taxon>Yoonia</taxon>
    </lineage>
</organism>
<evidence type="ECO:0000313" key="1">
    <source>
        <dbReference type="EMBL" id="MBB5722407.1"/>
    </source>
</evidence>
<gene>
    <name evidence="1" type="ORF">FHS72_002033</name>
</gene>
<evidence type="ECO:0000313" key="2">
    <source>
        <dbReference type="Proteomes" id="UP000535415"/>
    </source>
</evidence>
<dbReference type="RefSeq" id="WP_183528647.1">
    <property type="nucleotide sequence ID" value="NZ_JACIJM010000005.1"/>
</dbReference>
<dbReference type="PROSITE" id="PS51257">
    <property type="entry name" value="PROKAR_LIPOPROTEIN"/>
    <property type="match status" value="1"/>
</dbReference>
<keyword evidence="2" id="KW-1185">Reference proteome</keyword>
<evidence type="ECO:0008006" key="3">
    <source>
        <dbReference type="Google" id="ProtNLM"/>
    </source>
</evidence>
<name>A0A7W9EY56_9RHOB</name>
<sequence>MRNAVLLFAFLGMAACELPPPDPALTADRCEERARAAQGPTGEISFGANSNEGNFAEASVGVSSDYLRGADPVLVYERCVFQRTGELPIRPPVLRN</sequence>
<dbReference type="EMBL" id="JACIJM010000005">
    <property type="protein sequence ID" value="MBB5722407.1"/>
    <property type="molecule type" value="Genomic_DNA"/>
</dbReference>
<dbReference type="Proteomes" id="UP000535415">
    <property type="component" value="Unassembled WGS sequence"/>
</dbReference>
<reference evidence="1 2" key="1">
    <citation type="submission" date="2020-08" db="EMBL/GenBank/DDBJ databases">
        <title>Genomic Encyclopedia of Type Strains, Phase IV (KMG-IV): sequencing the most valuable type-strain genomes for metagenomic binning, comparative biology and taxonomic classification.</title>
        <authorList>
            <person name="Goeker M."/>
        </authorList>
    </citation>
    <scope>NUCLEOTIDE SEQUENCE [LARGE SCALE GENOMIC DNA]</scope>
    <source>
        <strain evidence="1 2">DSM 101064</strain>
    </source>
</reference>
<proteinExistence type="predicted"/>